<organism evidence="18 19">
    <name type="scientific">Lates calcarifer</name>
    <name type="common">Barramundi</name>
    <name type="synonym">Holocentrus calcarifer</name>
    <dbReference type="NCBI Taxonomy" id="8187"/>
    <lineage>
        <taxon>Eukaryota</taxon>
        <taxon>Metazoa</taxon>
        <taxon>Chordata</taxon>
        <taxon>Craniata</taxon>
        <taxon>Vertebrata</taxon>
        <taxon>Euteleostomi</taxon>
        <taxon>Actinopterygii</taxon>
        <taxon>Neopterygii</taxon>
        <taxon>Teleostei</taxon>
        <taxon>Neoteleostei</taxon>
        <taxon>Acanthomorphata</taxon>
        <taxon>Carangaria</taxon>
        <taxon>Carangaria incertae sedis</taxon>
        <taxon>Centropomidae</taxon>
        <taxon>Lates</taxon>
    </lineage>
</organism>
<dbReference type="PANTHER" id="PTHR22883:SF466">
    <property type="entry name" value="PALMITOYLTRANSFERASE ZDHHC4"/>
    <property type="match status" value="1"/>
</dbReference>
<feature type="domain" description="Palmitoyltransferase DHHC" evidence="17">
    <location>
        <begin position="152"/>
        <end position="295"/>
    </location>
</feature>
<evidence type="ECO:0000256" key="9">
    <source>
        <dbReference type="ARBA" id="ARBA00022989"/>
    </source>
</evidence>
<evidence type="ECO:0000259" key="17">
    <source>
        <dbReference type="Pfam" id="PF01529"/>
    </source>
</evidence>
<comment type="subcellular location">
    <subcellularLocation>
        <location evidence="2">Cell membrane</location>
        <topology evidence="2">Multi-pass membrane protein</topology>
    </subcellularLocation>
    <subcellularLocation>
        <location evidence="1">Endoplasmic reticulum membrane</location>
        <topology evidence="1">Multi-pass membrane protein</topology>
    </subcellularLocation>
    <subcellularLocation>
        <location evidence="3">Golgi apparatus membrane</location>
        <topology evidence="3">Multi-pass membrane protein</topology>
    </subcellularLocation>
</comment>
<dbReference type="GO" id="GO:0006612">
    <property type="term" value="P:protein targeting to membrane"/>
    <property type="evidence" value="ECO:0007669"/>
    <property type="project" value="TreeGrafter"/>
</dbReference>
<dbReference type="GO" id="GO:0019706">
    <property type="term" value="F:protein-cysteine S-palmitoyltransferase activity"/>
    <property type="evidence" value="ECO:0007669"/>
    <property type="project" value="UniProtKB-EC"/>
</dbReference>
<keyword evidence="11 16" id="KW-0472">Membrane</keyword>
<dbReference type="PROSITE" id="PS50216">
    <property type="entry name" value="DHHC"/>
    <property type="match status" value="1"/>
</dbReference>
<comment type="catalytic activity">
    <reaction evidence="15">
        <text>L-cysteinyl-[protein] + hexadecanoyl-CoA = S-hexadecanoyl-L-cysteinyl-[protein] + CoA</text>
        <dbReference type="Rhea" id="RHEA:36683"/>
        <dbReference type="Rhea" id="RHEA-COMP:10131"/>
        <dbReference type="Rhea" id="RHEA-COMP:11032"/>
        <dbReference type="ChEBI" id="CHEBI:29950"/>
        <dbReference type="ChEBI" id="CHEBI:57287"/>
        <dbReference type="ChEBI" id="CHEBI:57379"/>
        <dbReference type="ChEBI" id="CHEBI:74151"/>
        <dbReference type="EC" id="2.3.1.225"/>
    </reaction>
    <physiologicalReaction direction="left-to-right" evidence="15">
        <dbReference type="Rhea" id="RHEA:36684"/>
    </physiologicalReaction>
</comment>
<name>A0AAJ7Q0J7_LATCA</name>
<keyword evidence="14 16" id="KW-0012">Acyltransferase</keyword>
<accession>A0AAJ7Q0J7</accession>
<dbReference type="InterPro" id="IPR001594">
    <property type="entry name" value="Palmitoyltrfase_DHHC"/>
</dbReference>
<comment type="domain">
    <text evidence="16">The DHHC domain is required for palmitoyltransferase activity.</text>
</comment>
<feature type="transmembrane region" description="Helical" evidence="16">
    <location>
        <begin position="258"/>
        <end position="278"/>
    </location>
</feature>
<reference evidence="19" key="1">
    <citation type="submission" date="2025-08" db="UniProtKB">
        <authorList>
            <consortium name="RefSeq"/>
        </authorList>
    </citation>
    <scope>IDENTIFICATION</scope>
    <source>
        <tissue evidence="19">Brain</tissue>
    </source>
</reference>
<dbReference type="Proteomes" id="UP000694890">
    <property type="component" value="Linkage group LG23"/>
</dbReference>
<feature type="transmembrane region" description="Helical" evidence="16">
    <location>
        <begin position="6"/>
        <end position="26"/>
    </location>
</feature>
<evidence type="ECO:0000256" key="5">
    <source>
        <dbReference type="ARBA" id="ARBA00022475"/>
    </source>
</evidence>
<sequence>MDFLTLFAIYVVLVLTCIVLVCKYSGQQQTPFNTLFNYIVKVFAPITPKWLQKFSQWTLHRLFHQRNNMFIYLHILLEVAVYAEFTYEVFGFCREMDTTLTSLSVPYILLAIKNFFFYLCIKRDPGTVTKRKVAGQLHIYPYDRRLFHPGVSCPTCQLVKPARSKHCRLCNRCVQRFDHHCVWVNNCIGALNTRYFLLYLFSVCAMAGDIALLTADMLLHAVLRSGLLGASYIDEYGEQQPAGPLFVVQHLFLTFPRIVFMLGFLVFVFFLLAGYALFHSYLALVNQTSNEWYKSRGYFCQHCHPTSTADHLCSPAPDHSKRYYYSRGLLRNLGEIFFPPQPVQKKDN</sequence>
<evidence type="ECO:0000256" key="2">
    <source>
        <dbReference type="ARBA" id="ARBA00004651"/>
    </source>
</evidence>
<dbReference type="GO" id="GO:0005789">
    <property type="term" value="C:endoplasmic reticulum membrane"/>
    <property type="evidence" value="ECO:0007669"/>
    <property type="project" value="UniProtKB-SubCell"/>
</dbReference>
<dbReference type="PANTHER" id="PTHR22883">
    <property type="entry name" value="ZINC FINGER DHHC DOMAIN CONTAINING PROTEIN"/>
    <property type="match status" value="1"/>
</dbReference>
<dbReference type="GeneID" id="108890784"/>
<dbReference type="RefSeq" id="XP_018543313.1">
    <property type="nucleotide sequence ID" value="XM_018687797.2"/>
</dbReference>
<evidence type="ECO:0000256" key="3">
    <source>
        <dbReference type="ARBA" id="ARBA00004653"/>
    </source>
</evidence>
<evidence type="ECO:0000256" key="12">
    <source>
        <dbReference type="ARBA" id="ARBA00023139"/>
    </source>
</evidence>
<evidence type="ECO:0000256" key="7">
    <source>
        <dbReference type="ARBA" id="ARBA00022692"/>
    </source>
</evidence>
<evidence type="ECO:0000256" key="10">
    <source>
        <dbReference type="ARBA" id="ARBA00023034"/>
    </source>
</evidence>
<evidence type="ECO:0000313" key="18">
    <source>
        <dbReference type="Proteomes" id="UP000694890"/>
    </source>
</evidence>
<feature type="transmembrane region" description="Helical" evidence="16">
    <location>
        <begin position="69"/>
        <end position="87"/>
    </location>
</feature>
<comment type="similarity">
    <text evidence="4 16">Belongs to the DHHC palmitoyltransferase family.</text>
</comment>
<feature type="transmembrane region" description="Helical" evidence="16">
    <location>
        <begin position="99"/>
        <end position="121"/>
    </location>
</feature>
<evidence type="ECO:0000256" key="13">
    <source>
        <dbReference type="ARBA" id="ARBA00023288"/>
    </source>
</evidence>
<keyword evidence="10" id="KW-0333">Golgi apparatus</keyword>
<keyword evidence="9 16" id="KW-1133">Transmembrane helix</keyword>
<keyword evidence="12" id="KW-0564">Palmitate</keyword>
<evidence type="ECO:0000256" key="16">
    <source>
        <dbReference type="RuleBase" id="RU079119"/>
    </source>
</evidence>
<evidence type="ECO:0000256" key="1">
    <source>
        <dbReference type="ARBA" id="ARBA00004477"/>
    </source>
</evidence>
<evidence type="ECO:0000256" key="14">
    <source>
        <dbReference type="ARBA" id="ARBA00023315"/>
    </source>
</evidence>
<keyword evidence="7 16" id="KW-0812">Transmembrane</keyword>
<dbReference type="InterPro" id="IPR039859">
    <property type="entry name" value="PFA4/ZDH16/20/ERF2-like"/>
</dbReference>
<dbReference type="GO" id="GO:0000139">
    <property type="term" value="C:Golgi membrane"/>
    <property type="evidence" value="ECO:0007669"/>
    <property type="project" value="UniProtKB-SubCell"/>
</dbReference>
<keyword evidence="13" id="KW-0449">Lipoprotein</keyword>
<dbReference type="Pfam" id="PF01529">
    <property type="entry name" value="DHHC"/>
    <property type="match status" value="1"/>
</dbReference>
<evidence type="ECO:0000256" key="4">
    <source>
        <dbReference type="ARBA" id="ARBA00008574"/>
    </source>
</evidence>
<evidence type="ECO:0000256" key="11">
    <source>
        <dbReference type="ARBA" id="ARBA00023136"/>
    </source>
</evidence>
<dbReference type="EC" id="2.3.1.225" evidence="16"/>
<keyword evidence="8" id="KW-0256">Endoplasmic reticulum</keyword>
<feature type="transmembrane region" description="Helical" evidence="16">
    <location>
        <begin position="196"/>
        <end position="215"/>
    </location>
</feature>
<dbReference type="KEGG" id="lcf:108890784"/>
<evidence type="ECO:0000256" key="15">
    <source>
        <dbReference type="ARBA" id="ARBA00047790"/>
    </source>
</evidence>
<dbReference type="CTD" id="55146"/>
<dbReference type="GO" id="GO:0005886">
    <property type="term" value="C:plasma membrane"/>
    <property type="evidence" value="ECO:0007669"/>
    <property type="project" value="UniProtKB-SubCell"/>
</dbReference>
<evidence type="ECO:0000256" key="6">
    <source>
        <dbReference type="ARBA" id="ARBA00022679"/>
    </source>
</evidence>
<proteinExistence type="inferred from homology"/>
<keyword evidence="6 16" id="KW-0808">Transferase</keyword>
<keyword evidence="5" id="KW-1003">Cell membrane</keyword>
<protein>
    <recommendedName>
        <fullName evidence="16">Palmitoyltransferase</fullName>
        <ecNumber evidence="16">2.3.1.225</ecNumber>
    </recommendedName>
</protein>
<gene>
    <name evidence="19" type="primary">zdhhc4</name>
</gene>
<dbReference type="AlphaFoldDB" id="A0AAJ7Q0J7"/>
<evidence type="ECO:0000256" key="8">
    <source>
        <dbReference type="ARBA" id="ARBA00022824"/>
    </source>
</evidence>
<evidence type="ECO:0000313" key="19">
    <source>
        <dbReference type="RefSeq" id="XP_018543313.1"/>
    </source>
</evidence>